<reference evidence="2 3" key="1">
    <citation type="submission" date="2020-07" db="EMBL/GenBank/DDBJ databases">
        <title>Genomic analyses of the natural microbiome of Caenorhabditis elegans.</title>
        <authorList>
            <person name="Samuel B."/>
        </authorList>
    </citation>
    <scope>NUCLEOTIDE SEQUENCE [LARGE SCALE GENOMIC DNA]</scope>
    <source>
        <strain evidence="2 3">BIGb0408</strain>
    </source>
</reference>
<accession>A0A7Z0BNC6</accession>
<evidence type="ECO:0000256" key="1">
    <source>
        <dbReference type="SAM" id="Phobius"/>
    </source>
</evidence>
<organism evidence="2 3">
    <name type="scientific">Phytopseudomonas flavescens</name>
    <dbReference type="NCBI Taxonomy" id="29435"/>
    <lineage>
        <taxon>Bacteria</taxon>
        <taxon>Pseudomonadati</taxon>
        <taxon>Pseudomonadota</taxon>
        <taxon>Gammaproteobacteria</taxon>
        <taxon>Pseudomonadales</taxon>
        <taxon>Pseudomonadaceae</taxon>
        <taxon>Phytopseudomonas</taxon>
    </lineage>
</organism>
<feature type="transmembrane region" description="Helical" evidence="1">
    <location>
        <begin position="139"/>
        <end position="166"/>
    </location>
</feature>
<feature type="transmembrane region" description="Helical" evidence="1">
    <location>
        <begin position="6"/>
        <end position="24"/>
    </location>
</feature>
<protein>
    <submittedName>
        <fullName evidence="2">Uncharacterized protein</fullName>
    </submittedName>
</protein>
<keyword evidence="1" id="KW-1133">Transmembrane helix</keyword>
<proteinExistence type="predicted"/>
<feature type="transmembrane region" description="Helical" evidence="1">
    <location>
        <begin position="63"/>
        <end position="85"/>
    </location>
</feature>
<dbReference type="AlphaFoldDB" id="A0A7Z0BNC6"/>
<dbReference type="EMBL" id="JACBYV010000001">
    <property type="protein sequence ID" value="NYH72710.1"/>
    <property type="molecule type" value="Genomic_DNA"/>
</dbReference>
<sequence>MQHIIGMPLQLIIIGIPESIIFIISSQQRLNIIMSIPGIGIILHIIMPSALMLHSMAHCMDGIGMPIPMAGIIIMFIGILAMASCDMHIIDMLPQCIIIGMAQSIIMDIISALFLNIALSMPAAGIMVQFMQSACMSQLMVAIIMGMPIIIGMLAFIGICIAFIMVNSLIGWKGLEAVSLEAILGRSAHQTSCQQRSQNGRVDGENRAICVTVTCPSVGNDASAIIVDAMKWIWTLWIYLSALSK</sequence>
<keyword evidence="1" id="KW-0472">Membrane</keyword>
<keyword evidence="3" id="KW-1185">Reference proteome</keyword>
<keyword evidence="1" id="KW-0812">Transmembrane</keyword>
<dbReference type="Proteomes" id="UP000578688">
    <property type="component" value="Unassembled WGS sequence"/>
</dbReference>
<name>A0A7Z0BNC6_9GAMM</name>
<evidence type="ECO:0000313" key="3">
    <source>
        <dbReference type="Proteomes" id="UP000578688"/>
    </source>
</evidence>
<feature type="transmembrane region" description="Helical" evidence="1">
    <location>
        <begin position="36"/>
        <end position="57"/>
    </location>
</feature>
<feature type="transmembrane region" description="Helical" evidence="1">
    <location>
        <begin position="97"/>
        <end position="119"/>
    </location>
</feature>
<evidence type="ECO:0000313" key="2">
    <source>
        <dbReference type="EMBL" id="NYH72710.1"/>
    </source>
</evidence>
<comment type="caution">
    <text evidence="2">The sequence shown here is derived from an EMBL/GenBank/DDBJ whole genome shotgun (WGS) entry which is preliminary data.</text>
</comment>
<gene>
    <name evidence="2" type="ORF">FHR27_001320</name>
</gene>